<comment type="caution">
    <text evidence="1">The sequence shown here is derived from an EMBL/GenBank/DDBJ whole genome shotgun (WGS) entry which is preliminary data.</text>
</comment>
<reference evidence="1 2" key="1">
    <citation type="submission" date="2019-08" db="EMBL/GenBank/DDBJ databases">
        <title>Whole genome of Aphis craccivora.</title>
        <authorList>
            <person name="Voronova N.V."/>
            <person name="Shulinski R.S."/>
            <person name="Bandarenka Y.V."/>
            <person name="Zhorov D.G."/>
            <person name="Warner D."/>
        </authorList>
    </citation>
    <scope>NUCLEOTIDE SEQUENCE [LARGE SCALE GENOMIC DNA]</scope>
    <source>
        <strain evidence="1">180601</strain>
        <tissue evidence="1">Whole Body</tissue>
    </source>
</reference>
<sequence>MACELHRFNTVQFFFFIKSYIKFHVYKYCSRNLEALKGVIITEIRRIPQEILEKVMQNFSSCLEHCIVNKGHHLINI</sequence>
<accession>A0A6G0YZD2</accession>
<evidence type="ECO:0000313" key="1">
    <source>
        <dbReference type="EMBL" id="KAF0763351.1"/>
    </source>
</evidence>
<keyword evidence="2" id="KW-1185">Reference proteome</keyword>
<proteinExistence type="predicted"/>
<dbReference type="OrthoDB" id="8196649at2759"/>
<dbReference type="AlphaFoldDB" id="A0A6G0YZD2"/>
<dbReference type="GO" id="GO:0003676">
    <property type="term" value="F:nucleic acid binding"/>
    <property type="evidence" value="ECO:0007669"/>
    <property type="project" value="InterPro"/>
</dbReference>
<evidence type="ECO:0000313" key="2">
    <source>
        <dbReference type="Proteomes" id="UP000478052"/>
    </source>
</evidence>
<dbReference type="InterPro" id="IPR036397">
    <property type="entry name" value="RNaseH_sf"/>
</dbReference>
<name>A0A6G0YZD2_APHCR</name>
<dbReference type="Proteomes" id="UP000478052">
    <property type="component" value="Unassembled WGS sequence"/>
</dbReference>
<organism evidence="1 2">
    <name type="scientific">Aphis craccivora</name>
    <name type="common">Cowpea aphid</name>
    <dbReference type="NCBI Taxonomy" id="307492"/>
    <lineage>
        <taxon>Eukaryota</taxon>
        <taxon>Metazoa</taxon>
        <taxon>Ecdysozoa</taxon>
        <taxon>Arthropoda</taxon>
        <taxon>Hexapoda</taxon>
        <taxon>Insecta</taxon>
        <taxon>Pterygota</taxon>
        <taxon>Neoptera</taxon>
        <taxon>Paraneoptera</taxon>
        <taxon>Hemiptera</taxon>
        <taxon>Sternorrhyncha</taxon>
        <taxon>Aphidomorpha</taxon>
        <taxon>Aphidoidea</taxon>
        <taxon>Aphididae</taxon>
        <taxon>Aphidini</taxon>
        <taxon>Aphis</taxon>
        <taxon>Aphis</taxon>
    </lineage>
</organism>
<dbReference type="Gene3D" id="3.30.420.10">
    <property type="entry name" value="Ribonuclease H-like superfamily/Ribonuclease H"/>
    <property type="match status" value="1"/>
</dbReference>
<protein>
    <submittedName>
        <fullName evidence="1">Uncharacterized protein</fullName>
    </submittedName>
</protein>
<dbReference type="EMBL" id="VUJU01001908">
    <property type="protein sequence ID" value="KAF0763351.1"/>
    <property type="molecule type" value="Genomic_DNA"/>
</dbReference>
<gene>
    <name evidence="1" type="ORF">FWK35_00017613</name>
</gene>